<dbReference type="Pfam" id="PF01730">
    <property type="entry name" value="UreF"/>
    <property type="match status" value="1"/>
</dbReference>
<dbReference type="PIRSF" id="PIRSF009467">
    <property type="entry name" value="Ureas_acces_UreF"/>
    <property type="match status" value="1"/>
</dbReference>
<dbReference type="PANTHER" id="PTHR33620">
    <property type="entry name" value="UREASE ACCESSORY PROTEIN F"/>
    <property type="match status" value="1"/>
</dbReference>
<keyword evidence="3" id="KW-0963">Cytoplasm</keyword>
<dbReference type="AlphaFoldDB" id="A0AA48H343"/>
<evidence type="ECO:0000313" key="5">
    <source>
        <dbReference type="Proteomes" id="UP001337723"/>
    </source>
</evidence>
<gene>
    <name evidence="3 4" type="primary">ureF</name>
    <name evidence="4" type="ORF">MACH21_18310</name>
</gene>
<dbReference type="GO" id="GO:0005737">
    <property type="term" value="C:cytoplasm"/>
    <property type="evidence" value="ECO:0007669"/>
    <property type="project" value="UniProtKB-SubCell"/>
</dbReference>
<dbReference type="RefSeq" id="WP_338271459.1">
    <property type="nucleotide sequence ID" value="NZ_AP027266.1"/>
</dbReference>
<dbReference type="Proteomes" id="UP001337723">
    <property type="component" value="Chromosome"/>
</dbReference>
<comment type="subcellular location">
    <subcellularLocation>
        <location evidence="3">Cytoplasm</location>
    </subcellularLocation>
</comment>
<dbReference type="Gene3D" id="1.10.4190.10">
    <property type="entry name" value="Urease accessory protein UreF"/>
    <property type="match status" value="1"/>
</dbReference>
<evidence type="ECO:0000256" key="1">
    <source>
        <dbReference type="ARBA" id="ARBA00022988"/>
    </source>
</evidence>
<reference evidence="4 5" key="1">
    <citation type="submission" date="2023-01" db="EMBL/GenBank/DDBJ databases">
        <title>Complete genome sequence of Roseicyclus marinus strain Dej080120_10.</title>
        <authorList>
            <person name="Ueki S."/>
            <person name="Maruyama F."/>
        </authorList>
    </citation>
    <scope>NUCLEOTIDE SEQUENCE [LARGE SCALE GENOMIC DNA]</scope>
    <source>
        <strain evidence="4 5">Dej080120_10</strain>
    </source>
</reference>
<keyword evidence="2 3" id="KW-0143">Chaperone</keyword>
<comment type="function">
    <text evidence="3">Required for maturation of urease via the functional incorporation of the urease nickel metallocenter.</text>
</comment>
<name>A0AA48H343_9RHOB</name>
<sequence length="212" mass="21879">MKDADLLKLVQWLSPAFPVSSYAYSHGLETEIAEGRVRRAGDLADWVAAVLSAGAGRSDAIVMLAALRGEAEAEALADLARALAGSRERLEETEAQGRALAETLAALGAGDGVARPYPVALGLAARGLDLPEGVVARLYLQAFAGALVSAAVRFVPLGQAEGQKVLALMHPVIERVAAEAVAAGLEGIGTAVFGADLAAMAHEGLEVRIFRT</sequence>
<dbReference type="HAMAP" id="MF_01385">
    <property type="entry name" value="UreF"/>
    <property type="match status" value="1"/>
</dbReference>
<keyword evidence="5" id="KW-1185">Reference proteome</keyword>
<dbReference type="KEGG" id="rmai:MACH21_18310"/>
<keyword evidence="1 3" id="KW-0996">Nickel insertion</keyword>
<dbReference type="InterPro" id="IPR038277">
    <property type="entry name" value="UreF_sf"/>
</dbReference>
<evidence type="ECO:0000313" key="4">
    <source>
        <dbReference type="EMBL" id="BDW85654.1"/>
    </source>
</evidence>
<protein>
    <recommendedName>
        <fullName evidence="3">Urease accessory protein UreF</fullName>
    </recommendedName>
</protein>
<evidence type="ECO:0000256" key="3">
    <source>
        <dbReference type="HAMAP-Rule" id="MF_01385"/>
    </source>
</evidence>
<dbReference type="EMBL" id="AP027266">
    <property type="protein sequence ID" value="BDW85654.1"/>
    <property type="molecule type" value="Genomic_DNA"/>
</dbReference>
<evidence type="ECO:0000256" key="2">
    <source>
        <dbReference type="ARBA" id="ARBA00023186"/>
    </source>
</evidence>
<organism evidence="4 5">
    <name type="scientific">Roseicyclus marinus</name>
    <dbReference type="NCBI Taxonomy" id="2161673"/>
    <lineage>
        <taxon>Bacteria</taxon>
        <taxon>Pseudomonadati</taxon>
        <taxon>Pseudomonadota</taxon>
        <taxon>Alphaproteobacteria</taxon>
        <taxon>Rhodobacterales</taxon>
        <taxon>Roseobacteraceae</taxon>
        <taxon>Roseicyclus</taxon>
    </lineage>
</organism>
<dbReference type="InterPro" id="IPR002639">
    <property type="entry name" value="UreF"/>
</dbReference>
<comment type="similarity">
    <text evidence="3">Belongs to the UreF family.</text>
</comment>
<dbReference type="PANTHER" id="PTHR33620:SF1">
    <property type="entry name" value="UREASE ACCESSORY PROTEIN F"/>
    <property type="match status" value="1"/>
</dbReference>
<comment type="subunit">
    <text evidence="3">UreD, UreF and UreG form a complex that acts as a GTP-hydrolysis-dependent molecular chaperone, activating the urease apoprotein by helping to assemble the nickel containing metallocenter of UreC. The UreE protein probably delivers the nickel.</text>
</comment>
<proteinExistence type="inferred from homology"/>
<accession>A0AA48H343</accession>
<dbReference type="GO" id="GO:0016151">
    <property type="term" value="F:nickel cation binding"/>
    <property type="evidence" value="ECO:0007669"/>
    <property type="project" value="UniProtKB-UniRule"/>
</dbReference>